<organism evidence="1">
    <name type="scientific">marine metagenome</name>
    <dbReference type="NCBI Taxonomy" id="408172"/>
    <lineage>
        <taxon>unclassified sequences</taxon>
        <taxon>metagenomes</taxon>
        <taxon>ecological metagenomes</taxon>
    </lineage>
</organism>
<dbReference type="EMBL" id="UINC01116753">
    <property type="protein sequence ID" value="SVC88715.1"/>
    <property type="molecule type" value="Genomic_DNA"/>
</dbReference>
<reference evidence="1" key="1">
    <citation type="submission" date="2018-05" db="EMBL/GenBank/DDBJ databases">
        <authorList>
            <person name="Lanie J.A."/>
            <person name="Ng W.-L."/>
            <person name="Kazmierczak K.M."/>
            <person name="Andrzejewski T.M."/>
            <person name="Davidsen T.M."/>
            <person name="Wayne K.J."/>
            <person name="Tettelin H."/>
            <person name="Glass J.I."/>
            <person name="Rusch D."/>
            <person name="Podicherti R."/>
            <person name="Tsui H.-C.T."/>
            <person name="Winkler M.E."/>
        </authorList>
    </citation>
    <scope>NUCLEOTIDE SEQUENCE</scope>
</reference>
<protein>
    <submittedName>
        <fullName evidence="1">Uncharacterized protein</fullName>
    </submittedName>
</protein>
<accession>A0A382QV16</accession>
<feature type="non-terminal residue" evidence="1">
    <location>
        <position position="23"/>
    </location>
</feature>
<name>A0A382QV16_9ZZZZ</name>
<evidence type="ECO:0000313" key="1">
    <source>
        <dbReference type="EMBL" id="SVC88715.1"/>
    </source>
</evidence>
<sequence length="23" mass="2702">MPQITVTDLRKTYRIAERRPGLS</sequence>
<dbReference type="AlphaFoldDB" id="A0A382QV16"/>
<gene>
    <name evidence="1" type="ORF">METZ01_LOCUS341569</name>
</gene>
<proteinExistence type="predicted"/>